<dbReference type="AlphaFoldDB" id="A0A0S4JQU5"/>
<proteinExistence type="predicted"/>
<organism evidence="1 2">
    <name type="scientific">Bodo saltans</name>
    <name type="common">Flagellated protozoan</name>
    <dbReference type="NCBI Taxonomy" id="75058"/>
    <lineage>
        <taxon>Eukaryota</taxon>
        <taxon>Discoba</taxon>
        <taxon>Euglenozoa</taxon>
        <taxon>Kinetoplastea</taxon>
        <taxon>Metakinetoplastina</taxon>
        <taxon>Eubodonida</taxon>
        <taxon>Bodonidae</taxon>
        <taxon>Bodo</taxon>
    </lineage>
</organism>
<evidence type="ECO:0000313" key="2">
    <source>
        <dbReference type="Proteomes" id="UP000051952"/>
    </source>
</evidence>
<accession>A0A0S4JQU5</accession>
<name>A0A0S4JQU5_BODSA</name>
<gene>
    <name evidence="1" type="ORF">BSAL_38255</name>
</gene>
<protein>
    <submittedName>
        <fullName evidence="1">Bodo-specific multi-copy gene family, putative</fullName>
    </submittedName>
</protein>
<dbReference type="VEuPathDB" id="TriTrypDB:BSAL_38255"/>
<keyword evidence="2" id="KW-1185">Reference proteome</keyword>
<dbReference type="EMBL" id="CYKH01002062">
    <property type="protein sequence ID" value="CUG92569.1"/>
    <property type="molecule type" value="Genomic_DNA"/>
</dbReference>
<dbReference type="Proteomes" id="UP000051952">
    <property type="component" value="Unassembled WGS sequence"/>
</dbReference>
<evidence type="ECO:0000313" key="1">
    <source>
        <dbReference type="EMBL" id="CUG92569.1"/>
    </source>
</evidence>
<reference evidence="2" key="1">
    <citation type="submission" date="2015-09" db="EMBL/GenBank/DDBJ databases">
        <authorList>
            <consortium name="Pathogen Informatics"/>
        </authorList>
    </citation>
    <scope>NUCLEOTIDE SEQUENCE [LARGE SCALE GENOMIC DNA]</scope>
    <source>
        <strain evidence="2">Lake Konstanz</strain>
    </source>
</reference>
<sequence length="688" mass="77005">MMRRLIQPNTLAQYCWRSGRLCSTVVWRCGIRTDFGINTKIKYNDPCTWPKHWTEVEIERLLYRNLTLPAAAPNYHSLATLLRADDLKSLTIVLQAYVKDRPPLEVDLEQYLRRHLNNVVDSAAMALQERMKHLDVVVKALSEPHERQKHLVVSVSSPRGTGKTQFIKWFVSTSRVNAVKYGRVIVRCCDKGSHEGKSQSLWFDRVMKCATSCASTASMINTIDEGLCELVRIHVESVTGTLQDASNYRDPQAAYATWISETARHFEIPSDTMDVDPLIILDTCELLSEHDHHSLVHQLTGKPCTLLEAFCMAVPAPYGIFVSGCNATIDTTDTTYLAKANITNVGVLPPLSKNGYVKALTESWNAVVQPIAIDLVFHLTNGLPRLLRLALMKQYQNVSSITDGGANMRHCFEVYRDMASAQYPVQPMWFPQVYSCWLTSSTKAKVNHGSDAIVVNPAWRDPTRALTYDEATTQSIGALLPDSGRFTMPPITFGDAAIMKNDAPILPSQLHPFLDAEVVAHFGKYSISDRERLFDKSFLYAVYARYLLTYWENSDDPWVSLAKVFQGAVKPEHVPVLERYEVNLSSGVKTDNITDAVKNAITYTAGNAYIWCRDKAQEYGGVPAVPLLLRLCARPFGQGGAIKPPLILLVVHEECRDAHNDETQIVHVQADAMSSICWLYSPTSSDSS</sequence>